<dbReference type="GO" id="GO:0020037">
    <property type="term" value="F:heme binding"/>
    <property type="evidence" value="ECO:0007669"/>
    <property type="project" value="InterPro"/>
</dbReference>
<dbReference type="InterPro" id="IPR036396">
    <property type="entry name" value="Cyt_P450_sf"/>
</dbReference>
<dbReference type="InterPro" id="IPR001128">
    <property type="entry name" value="Cyt_P450"/>
</dbReference>
<dbReference type="PANTHER" id="PTHR24302">
    <property type="entry name" value="CYTOCHROME P450 FAMILY 3"/>
    <property type="match status" value="1"/>
</dbReference>
<feature type="non-terminal residue" evidence="7">
    <location>
        <position position="1"/>
    </location>
</feature>
<reference evidence="7" key="1">
    <citation type="submission" date="2020-11" db="EMBL/GenBank/DDBJ databases">
        <authorList>
            <person name="Tran Van P."/>
        </authorList>
    </citation>
    <scope>NUCLEOTIDE SEQUENCE</scope>
</reference>
<keyword evidence="8" id="KW-1185">Reference proteome</keyword>
<keyword evidence="2" id="KW-0349">Heme</keyword>
<dbReference type="GO" id="GO:0016705">
    <property type="term" value="F:oxidoreductase activity, acting on paired donors, with incorporation or reduction of molecular oxygen"/>
    <property type="evidence" value="ECO:0007669"/>
    <property type="project" value="InterPro"/>
</dbReference>
<sequence length="107" mass="12851">MKAHYTMRRTIGRETGYSTRNHDYWRSRGVPGPKPQPFLGNLLEVFRKPLSDIEEQRFRDYGRVHGFYDFNEPVLTVGEPELIKQILVKDFQSFHNRRQLRVSSKYY</sequence>
<evidence type="ECO:0008006" key="9">
    <source>
        <dbReference type="Google" id="ProtNLM"/>
    </source>
</evidence>
<dbReference type="Proteomes" id="UP000728032">
    <property type="component" value="Unassembled WGS sequence"/>
</dbReference>
<dbReference type="EMBL" id="OC932419">
    <property type="protein sequence ID" value="CAD7659519.1"/>
    <property type="molecule type" value="Genomic_DNA"/>
</dbReference>
<dbReference type="GO" id="GO:0008395">
    <property type="term" value="F:steroid hydroxylase activity"/>
    <property type="evidence" value="ECO:0007669"/>
    <property type="project" value="TreeGrafter"/>
</dbReference>
<protein>
    <recommendedName>
        <fullName evidence="9">Cytochrome P450</fullName>
    </recommendedName>
</protein>
<keyword evidence="3" id="KW-0479">Metal-binding</keyword>
<evidence type="ECO:0000256" key="1">
    <source>
        <dbReference type="ARBA" id="ARBA00010617"/>
    </source>
</evidence>
<dbReference type="Gene3D" id="1.10.630.10">
    <property type="entry name" value="Cytochrome P450"/>
    <property type="match status" value="1"/>
</dbReference>
<dbReference type="PANTHER" id="PTHR24302:SF15">
    <property type="entry name" value="FATTY-ACID PEROXYGENASE"/>
    <property type="match status" value="1"/>
</dbReference>
<evidence type="ECO:0000256" key="2">
    <source>
        <dbReference type="ARBA" id="ARBA00022617"/>
    </source>
</evidence>
<comment type="similarity">
    <text evidence="1">Belongs to the cytochrome P450 family.</text>
</comment>
<keyword evidence="4" id="KW-0560">Oxidoreductase</keyword>
<dbReference type="SUPFAM" id="SSF48264">
    <property type="entry name" value="Cytochrome P450"/>
    <property type="match status" value="1"/>
</dbReference>
<keyword evidence="6" id="KW-0503">Monooxygenase</keyword>
<proteinExistence type="inferred from homology"/>
<evidence type="ECO:0000313" key="7">
    <source>
        <dbReference type="EMBL" id="CAD7659519.1"/>
    </source>
</evidence>
<dbReference type="Pfam" id="PF00067">
    <property type="entry name" value="p450"/>
    <property type="match status" value="1"/>
</dbReference>
<dbReference type="GO" id="GO:0005506">
    <property type="term" value="F:iron ion binding"/>
    <property type="evidence" value="ECO:0007669"/>
    <property type="project" value="InterPro"/>
</dbReference>
<evidence type="ECO:0000256" key="4">
    <source>
        <dbReference type="ARBA" id="ARBA00023002"/>
    </source>
</evidence>
<dbReference type="InterPro" id="IPR050705">
    <property type="entry name" value="Cytochrome_P450_3A"/>
</dbReference>
<dbReference type="EMBL" id="CAJPVJ010017594">
    <property type="protein sequence ID" value="CAG2176681.1"/>
    <property type="molecule type" value="Genomic_DNA"/>
</dbReference>
<dbReference type="OrthoDB" id="6513251at2759"/>
<organism evidence="7">
    <name type="scientific">Oppiella nova</name>
    <dbReference type="NCBI Taxonomy" id="334625"/>
    <lineage>
        <taxon>Eukaryota</taxon>
        <taxon>Metazoa</taxon>
        <taxon>Ecdysozoa</taxon>
        <taxon>Arthropoda</taxon>
        <taxon>Chelicerata</taxon>
        <taxon>Arachnida</taxon>
        <taxon>Acari</taxon>
        <taxon>Acariformes</taxon>
        <taxon>Sarcoptiformes</taxon>
        <taxon>Oribatida</taxon>
        <taxon>Brachypylina</taxon>
        <taxon>Oppioidea</taxon>
        <taxon>Oppiidae</taxon>
        <taxon>Oppiella</taxon>
    </lineage>
</organism>
<name>A0A7R9MG28_9ACAR</name>
<evidence type="ECO:0000256" key="3">
    <source>
        <dbReference type="ARBA" id="ARBA00022723"/>
    </source>
</evidence>
<dbReference type="AlphaFoldDB" id="A0A7R9MG28"/>
<keyword evidence="5" id="KW-0408">Iron</keyword>
<gene>
    <name evidence="7" type="ORF">ONB1V03_LOCUS16114</name>
</gene>
<accession>A0A7R9MG28</accession>
<evidence type="ECO:0000256" key="5">
    <source>
        <dbReference type="ARBA" id="ARBA00023004"/>
    </source>
</evidence>
<evidence type="ECO:0000313" key="8">
    <source>
        <dbReference type="Proteomes" id="UP000728032"/>
    </source>
</evidence>
<evidence type="ECO:0000256" key="6">
    <source>
        <dbReference type="ARBA" id="ARBA00023033"/>
    </source>
</evidence>